<feature type="coiled-coil region" evidence="1">
    <location>
        <begin position="122"/>
        <end position="170"/>
    </location>
</feature>
<reference evidence="2 3" key="1">
    <citation type="submission" date="2024-01" db="EMBL/GenBank/DDBJ databases">
        <title>A telomere-to-telomere, gap-free genome of sweet tea (Lithocarpus litseifolius).</title>
        <authorList>
            <person name="Zhou J."/>
        </authorList>
    </citation>
    <scope>NUCLEOTIDE SEQUENCE [LARGE SCALE GENOMIC DNA]</scope>
    <source>
        <strain evidence="2">Zhou-2022a</strain>
        <tissue evidence="2">Leaf</tissue>
    </source>
</reference>
<accession>A0AAW2DNI0</accession>
<name>A0AAW2DNI0_9ROSI</name>
<dbReference type="Proteomes" id="UP001459277">
    <property type="component" value="Unassembled WGS sequence"/>
</dbReference>
<comment type="caution">
    <text evidence="2">The sequence shown here is derived from an EMBL/GenBank/DDBJ whole genome shotgun (WGS) entry which is preliminary data.</text>
</comment>
<protein>
    <submittedName>
        <fullName evidence="2">Uncharacterized protein</fullName>
    </submittedName>
</protein>
<dbReference type="InterPro" id="IPR029064">
    <property type="entry name" value="Ribosomal_eL30-like_sf"/>
</dbReference>
<gene>
    <name evidence="2" type="ORF">SO802_005858</name>
</gene>
<keyword evidence="1" id="KW-0175">Coiled coil</keyword>
<sequence>MQDPSRACYGPKPVEVAHERLAIQILLLTDELFSFEQNDTGHGYQSSMGLLLLTFWVDCYGLDPNWAEGDYLELSKFSYNPHPFPYNSHQSPLGTTGFLTFDIRAVNLETNEYDRQEILKMVNEVREKVKALIESNEAISKKFKALAESNKAKNEELLRLQEDLENMTKEDLQSLDSMEFEEQIKFQESTTVVASWDVNFCVKVDDDIHEDATLEVQLKEPTKKVMMIFQEQILGAPMEASIQEYMIQELAIQVSLIQESKIQVPTTLMVLESNEVLRIQEHFKFQRTNEILKIEEPLKAQEFEQSLKIYKE</sequence>
<dbReference type="Gene3D" id="3.30.1330.30">
    <property type="match status" value="1"/>
</dbReference>
<dbReference type="EMBL" id="JAZDWU010000002">
    <property type="protein sequence ID" value="KAL0010750.1"/>
    <property type="molecule type" value="Genomic_DNA"/>
</dbReference>
<keyword evidence="3" id="KW-1185">Reference proteome</keyword>
<dbReference type="AlphaFoldDB" id="A0AAW2DNI0"/>
<evidence type="ECO:0000313" key="2">
    <source>
        <dbReference type="EMBL" id="KAL0010750.1"/>
    </source>
</evidence>
<organism evidence="2 3">
    <name type="scientific">Lithocarpus litseifolius</name>
    <dbReference type="NCBI Taxonomy" id="425828"/>
    <lineage>
        <taxon>Eukaryota</taxon>
        <taxon>Viridiplantae</taxon>
        <taxon>Streptophyta</taxon>
        <taxon>Embryophyta</taxon>
        <taxon>Tracheophyta</taxon>
        <taxon>Spermatophyta</taxon>
        <taxon>Magnoliopsida</taxon>
        <taxon>eudicotyledons</taxon>
        <taxon>Gunneridae</taxon>
        <taxon>Pentapetalae</taxon>
        <taxon>rosids</taxon>
        <taxon>fabids</taxon>
        <taxon>Fagales</taxon>
        <taxon>Fagaceae</taxon>
        <taxon>Lithocarpus</taxon>
    </lineage>
</organism>
<evidence type="ECO:0000256" key="1">
    <source>
        <dbReference type="SAM" id="Coils"/>
    </source>
</evidence>
<evidence type="ECO:0000313" key="3">
    <source>
        <dbReference type="Proteomes" id="UP001459277"/>
    </source>
</evidence>
<proteinExistence type="predicted"/>
<dbReference type="SUPFAM" id="SSF55315">
    <property type="entry name" value="L30e-like"/>
    <property type="match status" value="1"/>
</dbReference>